<feature type="region of interest" description="Disordered" evidence="2">
    <location>
        <begin position="357"/>
        <end position="385"/>
    </location>
</feature>
<dbReference type="InterPro" id="IPR003673">
    <property type="entry name" value="CoA-Trfase_fam_III"/>
</dbReference>
<evidence type="ECO:0000256" key="2">
    <source>
        <dbReference type="SAM" id="MobiDB-lite"/>
    </source>
</evidence>
<dbReference type="InterPro" id="IPR023606">
    <property type="entry name" value="CoA-Trfase_III_dom_1_sf"/>
</dbReference>
<dbReference type="SUPFAM" id="SSF89796">
    <property type="entry name" value="CoA-transferase family III (CaiB/BaiF)"/>
    <property type="match status" value="1"/>
</dbReference>
<keyword evidence="1 3" id="KW-0808">Transferase</keyword>
<dbReference type="RefSeq" id="WP_109795118.1">
    <property type="nucleotide sequence ID" value="NZ_PHIG01000028.1"/>
</dbReference>
<proteinExistence type="predicted"/>
<sequence>MAVALPLDGLVAYEFGSNVAGPFAGSILAELGATLIKIERPEGDDARAWGPPFAEDGTATIFHALNRNKKSVTVDLKDPGRVEALRRRIAAEADIVVQNMRPGAMKRLGLDADTLCALNPKLVYCNLNAFGADGPLKDRPGYDALMQAFGGIMSVTGEEGQAPVRCGISVIDMGTGMWCAIGILAALFRRGVNGKGGLVDAALFETAVQWMTFYSADYQTTGNLPKRHGSGVRGIAPYEAFQCEDGYLIVAASNDRLFLKLADALGRPDWKEDPRFSTNPQRDANRVELKRQLSNLLIQKPRAHWQNILDMAGVPNAPTQSIDEVLDHPQTIAAGMVQQIAGAPFGLVGMPLSFDRERPGLRSKAPDLGADTDEILPPGENKESA</sequence>
<dbReference type="InterPro" id="IPR044855">
    <property type="entry name" value="CoA-Trfase_III_dom3_sf"/>
</dbReference>
<dbReference type="InterPro" id="IPR050483">
    <property type="entry name" value="CoA-transferase_III_domain"/>
</dbReference>
<organism evidence="3 4">
    <name type="scientific">Minwuia thermotolerans</name>
    <dbReference type="NCBI Taxonomy" id="2056226"/>
    <lineage>
        <taxon>Bacteria</taxon>
        <taxon>Pseudomonadati</taxon>
        <taxon>Pseudomonadota</taxon>
        <taxon>Alphaproteobacteria</taxon>
        <taxon>Minwuiales</taxon>
        <taxon>Minwuiaceae</taxon>
        <taxon>Minwuia</taxon>
    </lineage>
</organism>
<dbReference type="AlphaFoldDB" id="A0A2M9G3U7"/>
<keyword evidence="4" id="KW-1185">Reference proteome</keyword>
<dbReference type="EMBL" id="PHIG01000028">
    <property type="protein sequence ID" value="PJK30407.1"/>
    <property type="molecule type" value="Genomic_DNA"/>
</dbReference>
<dbReference type="OrthoDB" id="9806585at2"/>
<dbReference type="PANTHER" id="PTHR48207:SF3">
    <property type="entry name" value="SUCCINATE--HYDROXYMETHYLGLUTARATE COA-TRANSFERASE"/>
    <property type="match status" value="1"/>
</dbReference>
<accession>A0A2M9G3U7</accession>
<evidence type="ECO:0000256" key="1">
    <source>
        <dbReference type="ARBA" id="ARBA00022679"/>
    </source>
</evidence>
<gene>
    <name evidence="3" type="ORF">CVT23_07055</name>
</gene>
<dbReference type="Proteomes" id="UP000229498">
    <property type="component" value="Unassembled WGS sequence"/>
</dbReference>
<evidence type="ECO:0000313" key="4">
    <source>
        <dbReference type="Proteomes" id="UP000229498"/>
    </source>
</evidence>
<dbReference type="PANTHER" id="PTHR48207">
    <property type="entry name" value="SUCCINATE--HYDROXYMETHYLGLUTARATE COA-TRANSFERASE"/>
    <property type="match status" value="1"/>
</dbReference>
<dbReference type="Gene3D" id="3.30.1540.10">
    <property type="entry name" value="formyl-coa transferase, domain 3"/>
    <property type="match status" value="1"/>
</dbReference>
<evidence type="ECO:0000313" key="3">
    <source>
        <dbReference type="EMBL" id="PJK30407.1"/>
    </source>
</evidence>
<comment type="caution">
    <text evidence="3">The sequence shown here is derived from an EMBL/GenBank/DDBJ whole genome shotgun (WGS) entry which is preliminary data.</text>
</comment>
<protein>
    <submittedName>
        <fullName evidence="3">CoA transferase</fullName>
    </submittedName>
</protein>
<dbReference type="Gene3D" id="3.40.50.10540">
    <property type="entry name" value="Crotonobetainyl-coa:carnitine coa-transferase, domain 1"/>
    <property type="match status" value="1"/>
</dbReference>
<dbReference type="Pfam" id="PF02515">
    <property type="entry name" value="CoA_transf_3"/>
    <property type="match status" value="1"/>
</dbReference>
<name>A0A2M9G3U7_9PROT</name>
<dbReference type="GO" id="GO:0008410">
    <property type="term" value="F:CoA-transferase activity"/>
    <property type="evidence" value="ECO:0007669"/>
    <property type="project" value="TreeGrafter"/>
</dbReference>
<reference evidence="3 4" key="1">
    <citation type="submission" date="2017-11" db="EMBL/GenBank/DDBJ databases">
        <title>Draft genome sequence of Rhizobiales bacterium SY3-13.</title>
        <authorList>
            <person name="Sun C."/>
        </authorList>
    </citation>
    <scope>NUCLEOTIDE SEQUENCE [LARGE SCALE GENOMIC DNA]</scope>
    <source>
        <strain evidence="3 4">SY3-13</strain>
    </source>
</reference>